<comment type="caution">
    <text evidence="2">The sequence shown here is derived from an EMBL/GenBank/DDBJ whole genome shotgun (WGS) entry which is preliminary data.</text>
</comment>
<accession>A0A502GB02</accession>
<dbReference type="OrthoDB" id="5998097at2"/>
<evidence type="ECO:0000313" key="3">
    <source>
        <dbReference type="Proteomes" id="UP000317663"/>
    </source>
</evidence>
<evidence type="ECO:0000313" key="2">
    <source>
        <dbReference type="EMBL" id="TPG58852.1"/>
    </source>
</evidence>
<dbReference type="EMBL" id="RCZD01000010">
    <property type="protein sequence ID" value="TPG58852.1"/>
    <property type="molecule type" value="Genomic_DNA"/>
</dbReference>
<evidence type="ECO:0000256" key="1">
    <source>
        <dbReference type="SAM" id="SignalP"/>
    </source>
</evidence>
<protein>
    <submittedName>
        <fullName evidence="2">Uncharacterized protein</fullName>
    </submittedName>
</protein>
<keyword evidence="1" id="KW-0732">Signal</keyword>
<keyword evidence="3" id="KW-1185">Reference proteome</keyword>
<dbReference type="RefSeq" id="WP_140474223.1">
    <property type="nucleotide sequence ID" value="NZ_RCZD01000010.1"/>
</dbReference>
<feature type="signal peptide" evidence="1">
    <location>
        <begin position="1"/>
        <end position="22"/>
    </location>
</feature>
<gene>
    <name evidence="2" type="ORF">EAH77_18255</name>
</gene>
<feature type="chain" id="PRO_5021398706" evidence="1">
    <location>
        <begin position="23"/>
        <end position="115"/>
    </location>
</feature>
<dbReference type="AlphaFoldDB" id="A0A502GB02"/>
<reference evidence="2 3" key="1">
    <citation type="journal article" date="2019" name="Environ. Microbiol.">
        <title>Species interactions and distinct microbial communities in high Arctic permafrost affected cryosols are associated with the CH4 and CO2 gas fluxes.</title>
        <authorList>
            <person name="Altshuler I."/>
            <person name="Hamel J."/>
            <person name="Turney S."/>
            <person name="Magnuson E."/>
            <person name="Levesque R."/>
            <person name="Greer C."/>
            <person name="Whyte L.G."/>
        </authorList>
    </citation>
    <scope>NUCLEOTIDE SEQUENCE [LARGE SCALE GENOMIC DNA]</scope>
    <source>
        <strain evidence="2 3">E4</strain>
    </source>
</reference>
<dbReference type="Proteomes" id="UP000317663">
    <property type="component" value="Unassembled WGS sequence"/>
</dbReference>
<proteinExistence type="predicted"/>
<name>A0A502GB02_9GAMM</name>
<organism evidence="2 3">
    <name type="scientific">Ewingella americana</name>
    <dbReference type="NCBI Taxonomy" id="41202"/>
    <lineage>
        <taxon>Bacteria</taxon>
        <taxon>Pseudomonadati</taxon>
        <taxon>Pseudomonadota</taxon>
        <taxon>Gammaproteobacteria</taxon>
        <taxon>Enterobacterales</taxon>
        <taxon>Yersiniaceae</taxon>
        <taxon>Ewingella</taxon>
    </lineage>
</organism>
<sequence length="115" mass="13399">MNMIIKVFILTSLLFSSSYSFADSNEDKVIEMAYHEIYKNKLTSTKGECLMFDFDNSNNEYYLISVRENHASVVCGGDSNVSVKMFDLRIDKKDRRVFTNQGRDSEHFRELKDSE</sequence>